<comment type="caution">
    <text evidence="2">The sequence shown here is derived from an EMBL/GenBank/DDBJ whole genome shotgun (WGS) entry which is preliminary data.</text>
</comment>
<name>A0A4Y4W1Y2_HELPX</name>
<dbReference type="Proteomes" id="UP000319650">
    <property type="component" value="Unassembled WGS sequence"/>
</dbReference>
<sequence>MGRNGNIAQHEDSFNSSINRFKTNRCDRFYLYCSLFLCALVSSLFSILKRLFFVSVFSSTLFCFCLAIFVARIFQNEQSILGFCNTINLYALMSCLASHQSFNGSKKG</sequence>
<organism evidence="2 3">
    <name type="scientific">Helicobacter pylori</name>
    <name type="common">Campylobacter pylori</name>
    <dbReference type="NCBI Taxonomy" id="210"/>
    <lineage>
        <taxon>Bacteria</taxon>
        <taxon>Pseudomonadati</taxon>
        <taxon>Campylobacterota</taxon>
        <taxon>Epsilonproteobacteria</taxon>
        <taxon>Campylobacterales</taxon>
        <taxon>Helicobacteraceae</taxon>
        <taxon>Helicobacter</taxon>
    </lineage>
</organism>
<gene>
    <name evidence="2" type="ORF">B0X64_09625</name>
</gene>
<feature type="transmembrane region" description="Helical" evidence="1">
    <location>
        <begin position="29"/>
        <end position="48"/>
    </location>
</feature>
<keyword evidence="1" id="KW-0812">Transmembrane</keyword>
<keyword evidence="1" id="KW-1133">Transmembrane helix</keyword>
<accession>A0A4Y4W1Y2</accession>
<evidence type="ECO:0000256" key="1">
    <source>
        <dbReference type="SAM" id="Phobius"/>
    </source>
</evidence>
<dbReference type="EMBL" id="MUPN01000539">
    <property type="protein sequence ID" value="OOQ38149.1"/>
    <property type="molecule type" value="Genomic_DNA"/>
</dbReference>
<evidence type="ECO:0000313" key="2">
    <source>
        <dbReference type="EMBL" id="OOQ38149.1"/>
    </source>
</evidence>
<evidence type="ECO:0000313" key="3">
    <source>
        <dbReference type="Proteomes" id="UP000319650"/>
    </source>
</evidence>
<feature type="transmembrane region" description="Helical" evidence="1">
    <location>
        <begin position="54"/>
        <end position="74"/>
    </location>
</feature>
<protein>
    <submittedName>
        <fullName evidence="2">Uncharacterized protein</fullName>
    </submittedName>
</protein>
<keyword evidence="1" id="KW-0472">Membrane</keyword>
<reference evidence="2 3" key="1">
    <citation type="journal article" date="2017" name="Front. Cell. Infect. Microbiol.">
        <title>Whole Genome Sequence and Phylogenetic Analysis Show Helicobacter pylori Strains from Latin America Have Followed a Unique Evolution Pathway.</title>
        <authorList>
            <person name="Munoz-Ramirez Z.Y."/>
            <person name="Mendez-Tenorio A."/>
            <person name="Kato I."/>
            <person name="Bravo M.M."/>
            <person name="Rizzato C."/>
            <person name="Thorell K."/>
            <person name="Torres R.C."/>
            <person name="Aviles-Jimenez F."/>
            <person name="Camorlinga M."/>
            <person name="Canzian F."/>
            <person name="Torres J."/>
        </authorList>
    </citation>
    <scope>NUCLEOTIDE SEQUENCE [LARGE SCALE GENOMIC DNA]</scope>
    <source>
        <strain evidence="2 3">CM22351</strain>
    </source>
</reference>
<proteinExistence type="predicted"/>
<dbReference type="AlphaFoldDB" id="A0A4Y4W1Y2"/>